<evidence type="ECO:0000313" key="2">
    <source>
        <dbReference type="EMBL" id="RPA29907.1"/>
    </source>
</evidence>
<feature type="compositionally biased region" description="Basic and acidic residues" evidence="1">
    <location>
        <begin position="75"/>
        <end position="84"/>
    </location>
</feature>
<feature type="region of interest" description="Disordered" evidence="1">
    <location>
        <begin position="1"/>
        <end position="25"/>
    </location>
</feature>
<protein>
    <submittedName>
        <fullName evidence="2">Uncharacterized protein</fullName>
    </submittedName>
</protein>
<proteinExistence type="predicted"/>
<organism evidence="2 3">
    <name type="scientific">Burkholderia mallei</name>
    <name type="common">Pseudomonas mallei</name>
    <dbReference type="NCBI Taxonomy" id="13373"/>
    <lineage>
        <taxon>Bacteria</taxon>
        <taxon>Pseudomonadati</taxon>
        <taxon>Pseudomonadota</taxon>
        <taxon>Betaproteobacteria</taxon>
        <taxon>Burkholderiales</taxon>
        <taxon>Burkholderiaceae</taxon>
        <taxon>Burkholderia</taxon>
        <taxon>pseudomallei group</taxon>
    </lineage>
</organism>
<gene>
    <name evidence="2" type="ORF">EGT70_10620</name>
</gene>
<dbReference type="AlphaFoldDB" id="A0AAX1XEE5"/>
<evidence type="ECO:0000313" key="3">
    <source>
        <dbReference type="Proteomes" id="UP000269379"/>
    </source>
</evidence>
<comment type="caution">
    <text evidence="2">The sequence shown here is derived from an EMBL/GenBank/DDBJ whole genome shotgun (WGS) entry which is preliminary data.</text>
</comment>
<reference evidence="3" key="1">
    <citation type="submission" date="2018-10" db="EMBL/GenBank/DDBJ databases">
        <title>FDA dAtabase for Regulatory Grade micrObial Sequences (FDA-ARGOS): Supporting development and validation of Infectious Disease Dx tests.</title>
        <authorList>
            <person name="Minogue T."/>
            <person name="Wolcott M."/>
            <person name="Wasieloski L."/>
            <person name="Aguilar W."/>
            <person name="Moore D."/>
            <person name="Jaissle J."/>
            <person name="Tallon L."/>
            <person name="Sadzewicz L."/>
            <person name="Zhao X."/>
            <person name="Vavikolanu K."/>
            <person name="Mehta A."/>
            <person name="Aluvathingal J."/>
            <person name="Nadendla S."/>
            <person name="Yan Y."/>
            <person name="Sichtig H."/>
        </authorList>
    </citation>
    <scope>NUCLEOTIDE SEQUENCE [LARGE SCALE GENOMIC DNA]</scope>
    <source>
        <strain evidence="3">FDAARGOS_588</strain>
    </source>
</reference>
<dbReference type="KEGG" id="bmai:DM57_06210"/>
<feature type="region of interest" description="Disordered" evidence="1">
    <location>
        <begin position="45"/>
        <end position="84"/>
    </location>
</feature>
<accession>A0AAX1XEE5</accession>
<feature type="compositionally biased region" description="Low complexity" evidence="1">
    <location>
        <begin position="54"/>
        <end position="66"/>
    </location>
</feature>
<dbReference type="EMBL" id="RKJW01000001">
    <property type="protein sequence ID" value="RPA29907.1"/>
    <property type="molecule type" value="Genomic_DNA"/>
</dbReference>
<feature type="compositionally biased region" description="Basic and acidic residues" evidence="1">
    <location>
        <begin position="1"/>
        <end position="12"/>
    </location>
</feature>
<dbReference type="Proteomes" id="UP000269379">
    <property type="component" value="Unassembled WGS sequence"/>
</dbReference>
<name>A0AAX1XEE5_BURML</name>
<evidence type="ECO:0000256" key="1">
    <source>
        <dbReference type="SAM" id="MobiDB-lite"/>
    </source>
</evidence>
<sequence>MRADAARRERATRAPAARPRPAPACLPHRAASARLACAACVRATRGHGRRAGMRARPSSADAATRGGTHRRRRRAAQEARESWR</sequence>